<keyword evidence="3" id="KW-0378">Hydrolase</keyword>
<dbReference type="Pfam" id="PF00884">
    <property type="entry name" value="Sulfatase"/>
    <property type="match status" value="1"/>
</dbReference>
<dbReference type="InterPro" id="IPR024607">
    <property type="entry name" value="Sulfatase_CS"/>
</dbReference>
<proteinExistence type="inferred from homology"/>
<dbReference type="GO" id="GO:0004065">
    <property type="term" value="F:arylsulfatase activity"/>
    <property type="evidence" value="ECO:0007669"/>
    <property type="project" value="TreeGrafter"/>
</dbReference>
<dbReference type="OrthoDB" id="9765065at2"/>
<dbReference type="PANTHER" id="PTHR42693:SF53">
    <property type="entry name" value="ENDO-4-O-SULFATASE"/>
    <property type="match status" value="1"/>
</dbReference>
<dbReference type="KEGG" id="camu:CA2015_4871"/>
<dbReference type="InterPro" id="IPR050738">
    <property type="entry name" value="Sulfatase"/>
</dbReference>
<name>A0A0H4PM76_9BACT</name>
<dbReference type="PANTHER" id="PTHR42693">
    <property type="entry name" value="ARYLSULFATASE FAMILY MEMBER"/>
    <property type="match status" value="1"/>
</dbReference>
<evidence type="ECO:0000256" key="1">
    <source>
        <dbReference type="ARBA" id="ARBA00008779"/>
    </source>
</evidence>
<dbReference type="Gene3D" id="3.30.1120.10">
    <property type="match status" value="1"/>
</dbReference>
<dbReference type="AlphaFoldDB" id="A0A0H4PM76"/>
<organism evidence="7 8">
    <name type="scientific">Cyclobacterium amurskyense</name>
    <dbReference type="NCBI Taxonomy" id="320787"/>
    <lineage>
        <taxon>Bacteria</taxon>
        <taxon>Pseudomonadati</taxon>
        <taxon>Bacteroidota</taxon>
        <taxon>Cytophagia</taxon>
        <taxon>Cytophagales</taxon>
        <taxon>Cyclobacteriaceae</taxon>
        <taxon>Cyclobacterium</taxon>
    </lineage>
</organism>
<feature type="domain" description="Sulfatase N-terminal" evidence="6">
    <location>
        <begin position="31"/>
        <end position="400"/>
    </location>
</feature>
<gene>
    <name evidence="7" type="ORF">CA2015_4871</name>
</gene>
<dbReference type="Proteomes" id="UP000036520">
    <property type="component" value="Chromosome"/>
</dbReference>
<dbReference type="PROSITE" id="PS00523">
    <property type="entry name" value="SULFATASE_1"/>
    <property type="match status" value="1"/>
</dbReference>
<dbReference type="STRING" id="320787.CA2015_4871"/>
<evidence type="ECO:0000256" key="5">
    <source>
        <dbReference type="SAM" id="MobiDB-lite"/>
    </source>
</evidence>
<feature type="region of interest" description="Disordered" evidence="5">
    <location>
        <begin position="321"/>
        <end position="345"/>
    </location>
</feature>
<evidence type="ECO:0000256" key="4">
    <source>
        <dbReference type="ARBA" id="ARBA00022837"/>
    </source>
</evidence>
<dbReference type="GO" id="GO:0046872">
    <property type="term" value="F:metal ion binding"/>
    <property type="evidence" value="ECO:0007669"/>
    <property type="project" value="UniProtKB-KW"/>
</dbReference>
<feature type="compositionally biased region" description="Basic and acidic residues" evidence="5">
    <location>
        <begin position="335"/>
        <end position="345"/>
    </location>
</feature>
<dbReference type="PROSITE" id="PS51257">
    <property type="entry name" value="PROKAR_LIPOPROTEIN"/>
    <property type="match status" value="1"/>
</dbReference>
<evidence type="ECO:0000259" key="6">
    <source>
        <dbReference type="Pfam" id="PF00884"/>
    </source>
</evidence>
<comment type="similarity">
    <text evidence="1">Belongs to the sulfatase family.</text>
</comment>
<evidence type="ECO:0000256" key="2">
    <source>
        <dbReference type="ARBA" id="ARBA00022723"/>
    </source>
</evidence>
<dbReference type="InterPro" id="IPR017850">
    <property type="entry name" value="Alkaline_phosphatase_core_sf"/>
</dbReference>
<accession>A0A0H4PM76</accession>
<keyword evidence="2" id="KW-0479">Metal-binding</keyword>
<dbReference type="SUPFAM" id="SSF53649">
    <property type="entry name" value="Alkaline phosphatase-like"/>
    <property type="match status" value="1"/>
</dbReference>
<keyword evidence="8" id="KW-1185">Reference proteome</keyword>
<dbReference type="PATRIC" id="fig|320787.5.peg.5327"/>
<sequence length="501" mass="55694">MRIIQIVTLVFAYMLMSCGAEEKEELTEPLPNILFIFADDLGYGDLGVYNPNSKTLSPNLDQLAMEGIRFSEAYCPVSVCSPSRYALMTGEYPWRSWKKSGVMANYEPSMIEEGMLTLPQMLQNAGYHTAGFGKWHLGTTFPTNDGEPPVGYGKFQDDQNGANIDFTKPLSDGPLDRGFQHWLGFSCASECWIFEDKQVVGALIHDLYTIEAATGIENLNKIPLQGFLPYITKESINYLQEFKKSGSEEPFFLYYSPYVPHIPLAVDQEFIGKTDAGLYGDYVFELDYYVGQILKELDLLGLRENTLIIFASDNGSQFIATSPEDDKEQVTNSPKDVKKEINPDSHRPNFPFRGTKWSVYEGGVRTPLIASWAGKIPKGQVSNELIGLNDILPTLAALVGETLSEDSAIDGHNLLSAFYGSKVTSGNRESIVVRGSGNAYGLREGKWKVLGKYPFVSPVELYNLEKDPGETNDLAMENPEIAEKLLNQLNDHLNSAIIADN</sequence>
<protein>
    <submittedName>
        <fullName evidence="7">Arylsulfatase</fullName>
    </submittedName>
</protein>
<reference evidence="7 8" key="1">
    <citation type="submission" date="2015-07" db="EMBL/GenBank/DDBJ databases">
        <authorList>
            <person name="Kim K.M."/>
        </authorList>
    </citation>
    <scope>NUCLEOTIDE SEQUENCE [LARGE SCALE GENOMIC DNA]</scope>
    <source>
        <strain evidence="7 8">KCTC 12363</strain>
    </source>
</reference>
<dbReference type="InterPro" id="IPR000917">
    <property type="entry name" value="Sulfatase_N"/>
</dbReference>
<dbReference type="RefSeq" id="WP_048644204.1">
    <property type="nucleotide sequence ID" value="NZ_CP012040.1"/>
</dbReference>
<dbReference type="EMBL" id="CP012040">
    <property type="protein sequence ID" value="AKP54193.1"/>
    <property type="molecule type" value="Genomic_DNA"/>
</dbReference>
<dbReference type="CDD" id="cd16143">
    <property type="entry name" value="ARS_like"/>
    <property type="match status" value="1"/>
</dbReference>
<evidence type="ECO:0000313" key="7">
    <source>
        <dbReference type="EMBL" id="AKP54193.1"/>
    </source>
</evidence>
<dbReference type="Gene3D" id="3.40.720.10">
    <property type="entry name" value="Alkaline Phosphatase, subunit A"/>
    <property type="match status" value="1"/>
</dbReference>
<evidence type="ECO:0000313" key="8">
    <source>
        <dbReference type="Proteomes" id="UP000036520"/>
    </source>
</evidence>
<keyword evidence="4" id="KW-0106">Calcium</keyword>
<evidence type="ECO:0000256" key="3">
    <source>
        <dbReference type="ARBA" id="ARBA00022801"/>
    </source>
</evidence>